<dbReference type="SUPFAM" id="SSF46689">
    <property type="entry name" value="Homeodomain-like"/>
    <property type="match status" value="2"/>
</dbReference>
<dbReference type="InterPro" id="IPR018062">
    <property type="entry name" value="HTH_AraC-typ_CS"/>
</dbReference>
<accession>A0A9D2TT97</accession>
<dbReference type="Gene3D" id="2.60.120.10">
    <property type="entry name" value="Jelly Rolls"/>
    <property type="match status" value="1"/>
</dbReference>
<dbReference type="InterPro" id="IPR014710">
    <property type="entry name" value="RmlC-like_jellyroll"/>
</dbReference>
<evidence type="ECO:0000259" key="4">
    <source>
        <dbReference type="PROSITE" id="PS01124"/>
    </source>
</evidence>
<reference evidence="5" key="1">
    <citation type="journal article" date="2021" name="PeerJ">
        <title>Extensive microbial diversity within the chicken gut microbiome revealed by metagenomics and culture.</title>
        <authorList>
            <person name="Gilroy R."/>
            <person name="Ravi A."/>
            <person name="Getino M."/>
            <person name="Pursley I."/>
            <person name="Horton D.L."/>
            <person name="Alikhan N.F."/>
            <person name="Baker D."/>
            <person name="Gharbi K."/>
            <person name="Hall N."/>
            <person name="Watson M."/>
            <person name="Adriaenssens E.M."/>
            <person name="Foster-Nyarko E."/>
            <person name="Jarju S."/>
            <person name="Secka A."/>
            <person name="Antonio M."/>
            <person name="Oren A."/>
            <person name="Chaudhuri R.R."/>
            <person name="La Ragione R."/>
            <person name="Hildebrand F."/>
            <person name="Pallen M.J."/>
        </authorList>
    </citation>
    <scope>NUCLEOTIDE SEQUENCE</scope>
    <source>
        <strain evidence="5">ChiBcec1-1630</strain>
    </source>
</reference>
<evidence type="ECO:0000256" key="2">
    <source>
        <dbReference type="ARBA" id="ARBA00023125"/>
    </source>
</evidence>
<feature type="domain" description="HTH araC/xylS-type" evidence="4">
    <location>
        <begin position="179"/>
        <end position="277"/>
    </location>
</feature>
<dbReference type="InterPro" id="IPR018060">
    <property type="entry name" value="HTH_AraC"/>
</dbReference>
<gene>
    <name evidence="5" type="ORF">H9926_07715</name>
</gene>
<dbReference type="GO" id="GO:0003700">
    <property type="term" value="F:DNA-binding transcription factor activity"/>
    <property type="evidence" value="ECO:0007669"/>
    <property type="project" value="InterPro"/>
</dbReference>
<protein>
    <submittedName>
        <fullName evidence="5">AraC family transcriptional regulator</fullName>
    </submittedName>
</protein>
<dbReference type="InterPro" id="IPR003313">
    <property type="entry name" value="AraC-bd"/>
</dbReference>
<dbReference type="PANTHER" id="PTHR43280">
    <property type="entry name" value="ARAC-FAMILY TRANSCRIPTIONAL REGULATOR"/>
    <property type="match status" value="1"/>
</dbReference>
<keyword evidence="2" id="KW-0238">DNA-binding</keyword>
<evidence type="ECO:0000313" key="5">
    <source>
        <dbReference type="EMBL" id="HJC87884.1"/>
    </source>
</evidence>
<dbReference type="Pfam" id="PF02311">
    <property type="entry name" value="AraC_binding"/>
    <property type="match status" value="1"/>
</dbReference>
<dbReference type="InterPro" id="IPR037923">
    <property type="entry name" value="HTH-like"/>
</dbReference>
<dbReference type="SMART" id="SM00342">
    <property type="entry name" value="HTH_ARAC"/>
    <property type="match status" value="1"/>
</dbReference>
<dbReference type="AlphaFoldDB" id="A0A9D2TT97"/>
<comment type="caution">
    <text evidence="5">The sequence shown here is derived from an EMBL/GenBank/DDBJ whole genome shotgun (WGS) entry which is preliminary data.</text>
</comment>
<reference evidence="5" key="2">
    <citation type="submission" date="2021-04" db="EMBL/GenBank/DDBJ databases">
        <authorList>
            <person name="Gilroy R."/>
        </authorList>
    </citation>
    <scope>NUCLEOTIDE SEQUENCE</scope>
    <source>
        <strain evidence="5">ChiBcec1-1630</strain>
    </source>
</reference>
<evidence type="ECO:0000313" key="6">
    <source>
        <dbReference type="Proteomes" id="UP000823922"/>
    </source>
</evidence>
<evidence type="ECO:0000256" key="1">
    <source>
        <dbReference type="ARBA" id="ARBA00023015"/>
    </source>
</evidence>
<dbReference type="Pfam" id="PF12833">
    <property type="entry name" value="HTH_18"/>
    <property type="match status" value="1"/>
</dbReference>
<organism evidence="5 6">
    <name type="scientific">Candidatus Eisenbergiella intestinigallinarum</name>
    <dbReference type="NCBI Taxonomy" id="2838549"/>
    <lineage>
        <taxon>Bacteria</taxon>
        <taxon>Bacillati</taxon>
        <taxon>Bacillota</taxon>
        <taxon>Clostridia</taxon>
        <taxon>Lachnospirales</taxon>
        <taxon>Lachnospiraceae</taxon>
        <taxon>Eisenbergiella</taxon>
    </lineage>
</organism>
<sequence>MEEIVTFLPGQMPGEERFAVEMTGITYPDPRYHIEREHSPLHCMEYVISGEGHIVMDGREYRPKAGDAYLLAAGKDHSYWADADRPWKKIWMNISGSLADSLVAGYGLERAVVFEDCPVYPQFWEFLRICRNYEKNSQELAERTVLLFHEILLKLSANLLSARLAHGEREKSAVSETALQVKEYIDAHIYEKIVVSDLARIASLSASQLTRVFRNTYGQSPYDYVLARKIDTACRLLLNTGMSVKEVAYRLNFVDEHYFSNVFSKRMGMPPGRYRTEGRSRQVLEKNAARE</sequence>
<dbReference type="PROSITE" id="PS01124">
    <property type="entry name" value="HTH_ARAC_FAMILY_2"/>
    <property type="match status" value="1"/>
</dbReference>
<keyword evidence="1" id="KW-0805">Transcription regulation</keyword>
<proteinExistence type="predicted"/>
<dbReference type="EMBL" id="DWVS01000193">
    <property type="protein sequence ID" value="HJC87884.1"/>
    <property type="molecule type" value="Genomic_DNA"/>
</dbReference>
<dbReference type="SUPFAM" id="SSF51215">
    <property type="entry name" value="Regulatory protein AraC"/>
    <property type="match status" value="1"/>
</dbReference>
<dbReference type="InterPro" id="IPR009057">
    <property type="entry name" value="Homeodomain-like_sf"/>
</dbReference>
<dbReference type="Gene3D" id="1.10.10.60">
    <property type="entry name" value="Homeodomain-like"/>
    <property type="match status" value="2"/>
</dbReference>
<dbReference type="PROSITE" id="PS00041">
    <property type="entry name" value="HTH_ARAC_FAMILY_1"/>
    <property type="match status" value="1"/>
</dbReference>
<keyword evidence="3" id="KW-0804">Transcription</keyword>
<evidence type="ECO:0000256" key="3">
    <source>
        <dbReference type="ARBA" id="ARBA00023163"/>
    </source>
</evidence>
<name>A0A9D2TT97_9FIRM</name>
<dbReference type="GO" id="GO:0043565">
    <property type="term" value="F:sequence-specific DNA binding"/>
    <property type="evidence" value="ECO:0007669"/>
    <property type="project" value="InterPro"/>
</dbReference>
<dbReference type="PANTHER" id="PTHR43280:SF2">
    <property type="entry name" value="HTH-TYPE TRANSCRIPTIONAL REGULATOR EXSA"/>
    <property type="match status" value="1"/>
</dbReference>
<dbReference type="Proteomes" id="UP000823922">
    <property type="component" value="Unassembled WGS sequence"/>
</dbReference>